<evidence type="ECO:0000256" key="1">
    <source>
        <dbReference type="ARBA" id="ARBA00000966"/>
    </source>
</evidence>
<dbReference type="STRING" id="149040.A0A194X3P0"/>
<keyword evidence="10" id="KW-1185">Reference proteome</keyword>
<evidence type="ECO:0000313" key="10">
    <source>
        <dbReference type="Proteomes" id="UP000070700"/>
    </source>
</evidence>
<dbReference type="Gene3D" id="3.20.20.80">
    <property type="entry name" value="Glycosidases"/>
    <property type="match status" value="1"/>
</dbReference>
<dbReference type="GO" id="GO:0009251">
    <property type="term" value="P:glucan catabolic process"/>
    <property type="evidence" value="ECO:0007669"/>
    <property type="project" value="TreeGrafter"/>
</dbReference>
<evidence type="ECO:0000259" key="8">
    <source>
        <dbReference type="Pfam" id="PF00150"/>
    </source>
</evidence>
<name>A0A194X3P0_MOLSC</name>
<keyword evidence="5 6" id="KW-0326">Glycosidase</keyword>
<dbReference type="KEGG" id="psco:LY89DRAFT_698428"/>
<evidence type="ECO:0000256" key="5">
    <source>
        <dbReference type="ARBA" id="ARBA00023295"/>
    </source>
</evidence>
<dbReference type="RefSeq" id="XP_018069165.1">
    <property type="nucleotide sequence ID" value="XM_018216978.1"/>
</dbReference>
<dbReference type="AlphaFoldDB" id="A0A194X3P0"/>
<dbReference type="PANTHER" id="PTHR34142">
    <property type="entry name" value="ENDO-BETA-1,4-GLUCANASE A"/>
    <property type="match status" value="1"/>
</dbReference>
<feature type="signal peptide" evidence="7">
    <location>
        <begin position="1"/>
        <end position="21"/>
    </location>
</feature>
<dbReference type="InParanoid" id="A0A194X3P0"/>
<dbReference type="SUPFAM" id="SSF51445">
    <property type="entry name" value="(Trans)glycosidases"/>
    <property type="match status" value="1"/>
</dbReference>
<dbReference type="Proteomes" id="UP000070700">
    <property type="component" value="Unassembled WGS sequence"/>
</dbReference>
<accession>A0A194X3P0</accession>
<protein>
    <recommendedName>
        <fullName evidence="3">cellulase</fullName>
        <ecNumber evidence="3">3.2.1.4</ecNumber>
    </recommendedName>
</protein>
<reference evidence="9 10" key="1">
    <citation type="submission" date="2015-10" db="EMBL/GenBank/DDBJ databases">
        <title>Full genome of DAOMC 229536 Phialocephala scopiformis, a fungal endophyte of spruce producing the potent anti-insectan compound rugulosin.</title>
        <authorList>
            <consortium name="DOE Joint Genome Institute"/>
            <person name="Walker A.K."/>
            <person name="Frasz S.L."/>
            <person name="Seifert K.A."/>
            <person name="Miller J.D."/>
            <person name="Mondo S.J."/>
            <person name="Labutti K."/>
            <person name="Lipzen A."/>
            <person name="Dockter R."/>
            <person name="Kennedy M."/>
            <person name="Grigoriev I.V."/>
            <person name="Spatafora J.W."/>
        </authorList>
    </citation>
    <scope>NUCLEOTIDE SEQUENCE [LARGE SCALE GENOMIC DNA]</scope>
    <source>
        <strain evidence="9 10">CBS 120377</strain>
    </source>
</reference>
<dbReference type="PANTHER" id="PTHR34142:SF5">
    <property type="entry name" value="CBM1 DOMAIN-CONTAINING PROTEIN"/>
    <property type="match status" value="1"/>
</dbReference>
<dbReference type="InterPro" id="IPR001547">
    <property type="entry name" value="Glyco_hydro_5"/>
</dbReference>
<feature type="domain" description="Glycoside hydrolase family 5" evidence="8">
    <location>
        <begin position="84"/>
        <end position="340"/>
    </location>
</feature>
<dbReference type="EMBL" id="KQ947419">
    <property type="protein sequence ID" value="KUJ14810.1"/>
    <property type="molecule type" value="Genomic_DNA"/>
</dbReference>
<sequence length="375" mass="39821">MMLRFSLVTSIVSAAPTTVISSTTSSRVLTTKTCTTSIAPPNSAGTVEMAGVNLSGFDWGCGTDYKGSCDITITQSPMKPNFDAGGQMIHFVNDDGYRVFRLPVGWQWLINSAGTASGVLNAANTALYDQFVQACLATGASCIIDIHNYGRFDGEIIGQGGPSNAIFAQLWGNIAAKYASQPKDVHAAFDCDIANPTTVNITLWAQTVQTAVTRTAGASNMILLPGTDWLAVWAFVGDSAAALSTEKTQVTNPDGSYTNLVFDVHQYLDDGTGSHPDCTTDAISWGFEPLAQWLRCNGRQAFLTETGGGNTASCVEYMCNVVPFLNANSDVYVGYVGWAAGGMAQDYVLSETPNLLPNGTWVDQLLVSSCMARKG</sequence>
<dbReference type="Pfam" id="PF00150">
    <property type="entry name" value="Cellulase"/>
    <property type="match status" value="1"/>
</dbReference>
<evidence type="ECO:0000256" key="2">
    <source>
        <dbReference type="ARBA" id="ARBA00005641"/>
    </source>
</evidence>
<gene>
    <name evidence="9" type="ORF">LY89DRAFT_698428</name>
</gene>
<dbReference type="OrthoDB" id="3558557at2759"/>
<dbReference type="GeneID" id="28826704"/>
<evidence type="ECO:0000256" key="7">
    <source>
        <dbReference type="SAM" id="SignalP"/>
    </source>
</evidence>
<keyword evidence="4 6" id="KW-0378">Hydrolase</keyword>
<comment type="similarity">
    <text evidence="2 6">Belongs to the glycosyl hydrolase 5 (cellulase A) family.</text>
</comment>
<organism evidence="9 10">
    <name type="scientific">Mollisia scopiformis</name>
    <name type="common">Conifer needle endophyte fungus</name>
    <name type="synonym">Phialocephala scopiformis</name>
    <dbReference type="NCBI Taxonomy" id="149040"/>
    <lineage>
        <taxon>Eukaryota</taxon>
        <taxon>Fungi</taxon>
        <taxon>Dikarya</taxon>
        <taxon>Ascomycota</taxon>
        <taxon>Pezizomycotina</taxon>
        <taxon>Leotiomycetes</taxon>
        <taxon>Helotiales</taxon>
        <taxon>Mollisiaceae</taxon>
        <taxon>Mollisia</taxon>
    </lineage>
</organism>
<dbReference type="GO" id="GO:0008810">
    <property type="term" value="F:cellulase activity"/>
    <property type="evidence" value="ECO:0007669"/>
    <property type="project" value="UniProtKB-EC"/>
</dbReference>
<feature type="chain" id="PRO_5008267849" description="cellulase" evidence="7">
    <location>
        <begin position="22"/>
        <end position="375"/>
    </location>
</feature>
<keyword evidence="7" id="KW-0732">Signal</keyword>
<evidence type="ECO:0000256" key="4">
    <source>
        <dbReference type="ARBA" id="ARBA00022801"/>
    </source>
</evidence>
<evidence type="ECO:0000256" key="6">
    <source>
        <dbReference type="RuleBase" id="RU361153"/>
    </source>
</evidence>
<dbReference type="EC" id="3.2.1.4" evidence="3"/>
<evidence type="ECO:0000256" key="3">
    <source>
        <dbReference type="ARBA" id="ARBA00012601"/>
    </source>
</evidence>
<evidence type="ECO:0000313" key="9">
    <source>
        <dbReference type="EMBL" id="KUJ14810.1"/>
    </source>
</evidence>
<dbReference type="InterPro" id="IPR017853">
    <property type="entry name" value="GH"/>
</dbReference>
<comment type="catalytic activity">
    <reaction evidence="1">
        <text>Endohydrolysis of (1-&gt;4)-beta-D-glucosidic linkages in cellulose, lichenin and cereal beta-D-glucans.</text>
        <dbReference type="EC" id="3.2.1.4"/>
    </reaction>
</comment>
<proteinExistence type="inferred from homology"/>